<protein>
    <submittedName>
        <fullName evidence="5">GntR family transcriptional regulator</fullName>
    </submittedName>
</protein>
<evidence type="ECO:0000256" key="2">
    <source>
        <dbReference type="ARBA" id="ARBA00023125"/>
    </source>
</evidence>
<keyword evidence="3" id="KW-0804">Transcription</keyword>
<evidence type="ECO:0000313" key="6">
    <source>
        <dbReference type="Proteomes" id="UP000243688"/>
    </source>
</evidence>
<evidence type="ECO:0000256" key="3">
    <source>
        <dbReference type="ARBA" id="ARBA00023163"/>
    </source>
</evidence>
<dbReference type="PANTHER" id="PTHR43537">
    <property type="entry name" value="TRANSCRIPTIONAL REGULATOR, GNTR FAMILY"/>
    <property type="match status" value="1"/>
</dbReference>
<dbReference type="InterPro" id="IPR036390">
    <property type="entry name" value="WH_DNA-bd_sf"/>
</dbReference>
<evidence type="ECO:0000259" key="4">
    <source>
        <dbReference type="PROSITE" id="PS50949"/>
    </source>
</evidence>
<dbReference type="PROSITE" id="PS50949">
    <property type="entry name" value="HTH_GNTR"/>
    <property type="match status" value="1"/>
</dbReference>
<keyword evidence="1" id="KW-0805">Transcription regulation</keyword>
<dbReference type="PANTHER" id="PTHR43537:SF5">
    <property type="entry name" value="UXU OPERON TRANSCRIPTIONAL REGULATOR"/>
    <property type="match status" value="1"/>
</dbReference>
<feature type="domain" description="HTH gntR-type" evidence="4">
    <location>
        <begin position="9"/>
        <end position="77"/>
    </location>
</feature>
<dbReference type="EMBL" id="MOXJ01000045">
    <property type="protein sequence ID" value="PDO09339.1"/>
    <property type="molecule type" value="Genomic_DNA"/>
</dbReference>
<proteinExistence type="predicted"/>
<sequence>MEFAKISPRKVSDQVAEHLKEQILAGRLPPGAKLPSTRELSDRYAVGRSTVREALSALKAMGLIETRHGEGSFVCRFSAERVALPRFEGLLADKRAVAELLEARKVLETGNAALAAEKRTDDDLKAFEDVLARMEQAIGDEAESERADLAFHRLLAEATHNTLIVRMFETFSAQLETAIREIRRLQMYGNPRVSERLYREHRDIFEAVRVGHPERAVRAMRRHLFHVESVLIRVLQA</sequence>
<keyword evidence="2" id="KW-0238">DNA-binding</keyword>
<comment type="caution">
    <text evidence="5">The sequence shown here is derived from an EMBL/GenBank/DDBJ whole genome shotgun (WGS) entry which is preliminary data.</text>
</comment>
<dbReference type="SMART" id="SM00895">
    <property type="entry name" value="FCD"/>
    <property type="match status" value="1"/>
</dbReference>
<dbReference type="AlphaFoldDB" id="A0A2A6DXR5"/>
<dbReference type="InterPro" id="IPR011711">
    <property type="entry name" value="GntR_C"/>
</dbReference>
<organism evidence="5 6">
    <name type="scientific">Candidatus Reconcilbacillus cellulovorans</name>
    <dbReference type="NCBI Taxonomy" id="1906605"/>
    <lineage>
        <taxon>Bacteria</taxon>
        <taxon>Bacillati</taxon>
        <taxon>Bacillota</taxon>
        <taxon>Bacilli</taxon>
        <taxon>Bacillales</taxon>
        <taxon>Paenibacillaceae</taxon>
        <taxon>Candidatus Reconcilbacillus</taxon>
    </lineage>
</organism>
<dbReference type="SUPFAM" id="SSF46785">
    <property type="entry name" value="Winged helix' DNA-binding domain"/>
    <property type="match status" value="1"/>
</dbReference>
<accession>A0A2A6DXR5</accession>
<dbReference type="SUPFAM" id="SSF48008">
    <property type="entry name" value="GntR ligand-binding domain-like"/>
    <property type="match status" value="1"/>
</dbReference>
<dbReference type="Gene3D" id="1.20.120.530">
    <property type="entry name" value="GntR ligand-binding domain-like"/>
    <property type="match status" value="1"/>
</dbReference>
<name>A0A2A6DXR5_9BACL</name>
<evidence type="ECO:0000313" key="5">
    <source>
        <dbReference type="EMBL" id="PDO09339.1"/>
    </source>
</evidence>
<dbReference type="InterPro" id="IPR000524">
    <property type="entry name" value="Tscrpt_reg_HTH_GntR"/>
</dbReference>
<dbReference type="InterPro" id="IPR008920">
    <property type="entry name" value="TF_FadR/GntR_C"/>
</dbReference>
<dbReference type="Pfam" id="PF07729">
    <property type="entry name" value="FCD"/>
    <property type="match status" value="1"/>
</dbReference>
<dbReference type="Proteomes" id="UP000243688">
    <property type="component" value="Unassembled WGS sequence"/>
</dbReference>
<dbReference type="GO" id="GO:0003700">
    <property type="term" value="F:DNA-binding transcription factor activity"/>
    <property type="evidence" value="ECO:0007669"/>
    <property type="project" value="InterPro"/>
</dbReference>
<dbReference type="Pfam" id="PF00392">
    <property type="entry name" value="GntR"/>
    <property type="match status" value="1"/>
</dbReference>
<gene>
    <name evidence="5" type="ORF">BLM47_13065</name>
</gene>
<dbReference type="Gene3D" id="1.10.10.10">
    <property type="entry name" value="Winged helix-like DNA-binding domain superfamily/Winged helix DNA-binding domain"/>
    <property type="match status" value="1"/>
</dbReference>
<dbReference type="SMART" id="SM00345">
    <property type="entry name" value="HTH_GNTR"/>
    <property type="match status" value="1"/>
</dbReference>
<dbReference type="GO" id="GO:0003677">
    <property type="term" value="F:DNA binding"/>
    <property type="evidence" value="ECO:0007669"/>
    <property type="project" value="UniProtKB-KW"/>
</dbReference>
<dbReference type="InterPro" id="IPR036388">
    <property type="entry name" value="WH-like_DNA-bd_sf"/>
</dbReference>
<dbReference type="CDD" id="cd07377">
    <property type="entry name" value="WHTH_GntR"/>
    <property type="match status" value="1"/>
</dbReference>
<dbReference type="PRINTS" id="PR00035">
    <property type="entry name" value="HTHGNTR"/>
</dbReference>
<reference evidence="5 6" key="1">
    <citation type="submission" date="2016-12" db="EMBL/GenBank/DDBJ databases">
        <title>Candidatus Reconcilibacillus cellulovorans genome.</title>
        <authorList>
            <person name="Kolinko S."/>
            <person name="Wu Y.-W."/>
            <person name="Tachea F."/>
            <person name="Denzel E."/>
            <person name="Hiras J."/>
            <person name="Baecker N."/>
            <person name="Chan L.J."/>
            <person name="Eichorst S.A."/>
            <person name="Frey D."/>
            <person name="Adams P.D."/>
            <person name="Pray T."/>
            <person name="Tanjore D."/>
            <person name="Petzold C.J."/>
            <person name="Gladden J.M."/>
            <person name="Simmons B.A."/>
            <person name="Singer S.W."/>
        </authorList>
    </citation>
    <scope>NUCLEOTIDE SEQUENCE [LARGE SCALE GENOMIC DNA]</scope>
    <source>
        <strain evidence="5">JTherm</strain>
    </source>
</reference>
<evidence type="ECO:0000256" key="1">
    <source>
        <dbReference type="ARBA" id="ARBA00023015"/>
    </source>
</evidence>